<name>A0ABR8CY85_9NOST</name>
<gene>
    <name evidence="2" type="ORF">H6G83_04445</name>
</gene>
<proteinExistence type="predicted"/>
<evidence type="ECO:0000313" key="2">
    <source>
        <dbReference type="EMBL" id="MBD2499875.1"/>
    </source>
</evidence>
<comment type="caution">
    <text evidence="2">The sequence shown here is derived from an EMBL/GenBank/DDBJ whole genome shotgun (WGS) entry which is preliminary data.</text>
</comment>
<reference evidence="2 3" key="1">
    <citation type="journal article" date="2020" name="ISME J.">
        <title>Comparative genomics reveals insights into cyanobacterial evolution and habitat adaptation.</title>
        <authorList>
            <person name="Chen M.Y."/>
            <person name="Teng W.K."/>
            <person name="Zhao L."/>
            <person name="Hu C.X."/>
            <person name="Zhou Y.K."/>
            <person name="Han B.P."/>
            <person name="Song L.R."/>
            <person name="Shu W.S."/>
        </authorList>
    </citation>
    <scope>NUCLEOTIDE SEQUENCE [LARGE SCALE GENOMIC DNA]</scope>
    <source>
        <strain evidence="2 3">FACHB-119</strain>
    </source>
</reference>
<evidence type="ECO:0000313" key="3">
    <source>
        <dbReference type="Proteomes" id="UP000661112"/>
    </source>
</evidence>
<feature type="coiled-coil region" evidence="1">
    <location>
        <begin position="68"/>
        <end position="95"/>
    </location>
</feature>
<sequence length="124" mass="14256">MPNAIDEALQVANNNKNQTVYREENNGKIVLVFKKQFPTPKDDLKLSRLESDIMGAIAKLHEKHSIEIQQIDSSISELKEAIAQLENKKQSLLSSSYVTRLKNEYEKYRQDSVYLSPNLSIYLN</sequence>
<evidence type="ECO:0000256" key="1">
    <source>
        <dbReference type="SAM" id="Coils"/>
    </source>
</evidence>
<organism evidence="2 3">
    <name type="scientific">Anabaena azotica FACHB-119</name>
    <dbReference type="NCBI Taxonomy" id="947527"/>
    <lineage>
        <taxon>Bacteria</taxon>
        <taxon>Bacillati</taxon>
        <taxon>Cyanobacteriota</taxon>
        <taxon>Cyanophyceae</taxon>
        <taxon>Nostocales</taxon>
        <taxon>Nostocaceae</taxon>
        <taxon>Anabaena</taxon>
        <taxon>Anabaena azotica</taxon>
    </lineage>
</organism>
<dbReference type="RefSeq" id="WP_190467551.1">
    <property type="nucleotide sequence ID" value="NZ_JACJSG010000004.1"/>
</dbReference>
<protein>
    <submittedName>
        <fullName evidence="2">Uncharacterized protein</fullName>
    </submittedName>
</protein>
<keyword evidence="3" id="KW-1185">Reference proteome</keyword>
<dbReference type="EMBL" id="JACJSG010000004">
    <property type="protein sequence ID" value="MBD2499875.1"/>
    <property type="molecule type" value="Genomic_DNA"/>
</dbReference>
<accession>A0ABR8CY85</accession>
<keyword evidence="1" id="KW-0175">Coiled coil</keyword>
<dbReference type="Proteomes" id="UP000661112">
    <property type="component" value="Unassembled WGS sequence"/>
</dbReference>